<feature type="compositionally biased region" description="Acidic residues" evidence="1">
    <location>
        <begin position="46"/>
        <end position="62"/>
    </location>
</feature>
<feature type="compositionally biased region" description="Polar residues" evidence="1">
    <location>
        <begin position="11"/>
        <end position="28"/>
    </location>
</feature>
<keyword evidence="3" id="KW-1185">Reference proteome</keyword>
<feature type="compositionally biased region" description="Basic and acidic residues" evidence="1">
    <location>
        <begin position="82"/>
        <end position="94"/>
    </location>
</feature>
<evidence type="ECO:0000256" key="1">
    <source>
        <dbReference type="SAM" id="MobiDB-lite"/>
    </source>
</evidence>
<dbReference type="Proteomes" id="UP000007322">
    <property type="component" value="Chromosome 1"/>
</dbReference>
<dbReference type="InParanoid" id="G2Q458"/>
<accession>G2Q458</accession>
<dbReference type="RefSeq" id="XP_003659698.1">
    <property type="nucleotide sequence ID" value="XM_003659650.1"/>
</dbReference>
<name>G2Q458_THET4</name>
<dbReference type="VEuPathDB" id="FungiDB:MYCTH_2123347"/>
<evidence type="ECO:0000313" key="3">
    <source>
        <dbReference type="Proteomes" id="UP000007322"/>
    </source>
</evidence>
<dbReference type="GeneID" id="11505470"/>
<dbReference type="EMBL" id="CP003002">
    <property type="protein sequence ID" value="AEO54453.1"/>
    <property type="molecule type" value="Genomic_DNA"/>
</dbReference>
<dbReference type="AlphaFoldDB" id="G2Q458"/>
<dbReference type="STRING" id="573729.G2Q458"/>
<reference evidence="2 3" key="1">
    <citation type="journal article" date="2011" name="Nat. Biotechnol.">
        <title>Comparative genomic analysis of the thermophilic biomass-degrading fungi Myceliophthora thermophila and Thielavia terrestris.</title>
        <authorList>
            <person name="Berka R.M."/>
            <person name="Grigoriev I.V."/>
            <person name="Otillar R."/>
            <person name="Salamov A."/>
            <person name="Grimwood J."/>
            <person name="Reid I."/>
            <person name="Ishmael N."/>
            <person name="John T."/>
            <person name="Darmond C."/>
            <person name="Moisan M.-C."/>
            <person name="Henrissat B."/>
            <person name="Coutinho P.M."/>
            <person name="Lombard V."/>
            <person name="Natvig D.O."/>
            <person name="Lindquist E."/>
            <person name="Schmutz J."/>
            <person name="Lucas S."/>
            <person name="Harris P."/>
            <person name="Powlowski J."/>
            <person name="Bellemare A."/>
            <person name="Taylor D."/>
            <person name="Butler G."/>
            <person name="de Vries R.P."/>
            <person name="Allijn I.E."/>
            <person name="van den Brink J."/>
            <person name="Ushinsky S."/>
            <person name="Storms R."/>
            <person name="Powell A.J."/>
            <person name="Paulsen I.T."/>
            <person name="Elbourne L.D.H."/>
            <person name="Baker S.E."/>
            <person name="Magnuson J."/>
            <person name="LaBoissiere S."/>
            <person name="Clutterbuck A.J."/>
            <person name="Martinez D."/>
            <person name="Wogulis M."/>
            <person name="de Leon A.L."/>
            <person name="Rey M.W."/>
            <person name="Tsang A."/>
        </authorList>
    </citation>
    <scope>NUCLEOTIDE SEQUENCE [LARGE SCALE GENOMIC DNA]</scope>
    <source>
        <strain evidence="3">ATCC 42464 / BCRC 31852 / DSM 1799</strain>
    </source>
</reference>
<organism evidence="2 3">
    <name type="scientific">Thermothelomyces thermophilus (strain ATCC 42464 / BCRC 31852 / DSM 1799)</name>
    <name type="common">Sporotrichum thermophile</name>
    <dbReference type="NCBI Taxonomy" id="573729"/>
    <lineage>
        <taxon>Eukaryota</taxon>
        <taxon>Fungi</taxon>
        <taxon>Dikarya</taxon>
        <taxon>Ascomycota</taxon>
        <taxon>Pezizomycotina</taxon>
        <taxon>Sordariomycetes</taxon>
        <taxon>Sordariomycetidae</taxon>
        <taxon>Sordariales</taxon>
        <taxon>Chaetomiaceae</taxon>
        <taxon>Thermothelomyces</taxon>
    </lineage>
</organism>
<feature type="compositionally biased region" description="Basic residues" evidence="1">
    <location>
        <begin position="1"/>
        <end position="10"/>
    </location>
</feature>
<feature type="region of interest" description="Disordered" evidence="1">
    <location>
        <begin position="1"/>
        <end position="98"/>
    </location>
</feature>
<evidence type="ECO:0000313" key="2">
    <source>
        <dbReference type="EMBL" id="AEO54453.1"/>
    </source>
</evidence>
<protein>
    <submittedName>
        <fullName evidence="2">Uncharacterized protein</fullName>
    </submittedName>
</protein>
<sequence>MDRFIQRSKRTQNLSPANTAIIDSNGRQASEPLKKKARIGEVKDSDAEDTEPTPDSITEIDGDLLLLKESSGSDESTLDPELSDHHASEPRHQTAFESSLPAVATGEKAVEEYEVLCGSQISQNDAEAASARIGTKQWVRGRSSIYVDAFNLALDTVLEDESHLFDAKEKSVFEHWRSLGYEAQYL</sequence>
<feature type="compositionally biased region" description="Basic and acidic residues" evidence="1">
    <location>
        <begin position="32"/>
        <end position="45"/>
    </location>
</feature>
<dbReference type="eggNOG" id="KOG2143">
    <property type="taxonomic scope" value="Eukaryota"/>
</dbReference>
<dbReference type="OrthoDB" id="76364at2759"/>
<dbReference type="HOGENOM" id="CLU_1455347_0_0_1"/>
<dbReference type="KEGG" id="mtm:MYCTH_2123347"/>
<gene>
    <name evidence="2" type="ORF">MYCTH_2123347</name>
</gene>
<proteinExistence type="predicted"/>